<comment type="caution">
    <text evidence="3">The sequence shown here is derived from an EMBL/GenBank/DDBJ whole genome shotgun (WGS) entry which is preliminary data.</text>
</comment>
<organism evidence="3 4">
    <name type="scientific">Acetobacter orleanensis</name>
    <dbReference type="NCBI Taxonomy" id="104099"/>
    <lineage>
        <taxon>Bacteria</taxon>
        <taxon>Pseudomonadati</taxon>
        <taxon>Pseudomonadota</taxon>
        <taxon>Alphaproteobacteria</taxon>
        <taxon>Acetobacterales</taxon>
        <taxon>Acetobacteraceae</taxon>
        <taxon>Acetobacter</taxon>
    </lineage>
</organism>
<dbReference type="Pfam" id="PF02321">
    <property type="entry name" value="OEP"/>
    <property type="match status" value="2"/>
</dbReference>
<dbReference type="Proteomes" id="UP000317617">
    <property type="component" value="Unassembled WGS sequence"/>
</dbReference>
<keyword evidence="2" id="KW-0449">Lipoprotein</keyword>
<evidence type="ECO:0000313" key="3">
    <source>
        <dbReference type="EMBL" id="GEB83562.1"/>
    </source>
</evidence>
<dbReference type="OrthoDB" id="9783100at2"/>
<keyword evidence="4" id="KW-1185">Reference proteome</keyword>
<feature type="signal peptide" evidence="2">
    <location>
        <begin position="1"/>
        <end position="21"/>
    </location>
</feature>
<evidence type="ECO:0000256" key="2">
    <source>
        <dbReference type="RuleBase" id="RU362097"/>
    </source>
</evidence>
<accession>A0A4Y3TNZ1</accession>
<dbReference type="PROSITE" id="PS51257">
    <property type="entry name" value="PROKAR_LIPOPROTEIN"/>
    <property type="match status" value="1"/>
</dbReference>
<keyword evidence="2" id="KW-1134">Transmembrane beta strand</keyword>
<name>A0A4Y3TNZ1_9PROT</name>
<dbReference type="Gene3D" id="2.20.200.10">
    <property type="entry name" value="Outer membrane efflux proteins (OEP)"/>
    <property type="match status" value="1"/>
</dbReference>
<keyword evidence="2" id="KW-0732">Signal</keyword>
<dbReference type="AlphaFoldDB" id="A0A4Y3TNZ1"/>
<dbReference type="GO" id="GO:0015562">
    <property type="term" value="F:efflux transmembrane transporter activity"/>
    <property type="evidence" value="ECO:0007669"/>
    <property type="project" value="InterPro"/>
</dbReference>
<evidence type="ECO:0000313" key="4">
    <source>
        <dbReference type="Proteomes" id="UP000317617"/>
    </source>
</evidence>
<reference evidence="3 4" key="1">
    <citation type="submission" date="2019-06" db="EMBL/GenBank/DDBJ databases">
        <title>Whole genome shotgun sequence of Acetobacter orleanensis NBRC 13752.</title>
        <authorList>
            <person name="Hosoyama A."/>
            <person name="Uohara A."/>
            <person name="Ohji S."/>
            <person name="Ichikawa N."/>
        </authorList>
    </citation>
    <scope>NUCLEOTIDE SEQUENCE [LARGE SCALE GENOMIC DNA]</scope>
    <source>
        <strain evidence="3 4">NBRC 13752</strain>
    </source>
</reference>
<proteinExistence type="inferred from homology"/>
<sequence>MRRERLVVGRMPALISCIMLAACTLGPDYHQPATDLPKTLQNISETAQKDWWTNASVRPLAQLQAQALTGNLDLQIARSRVAAAAAIRQATAAASFPMVMTDTSYSRAALSTAGSGQTINRLLGIPDQASNPSSPVGFNLFSAGAAASWEANLWGKQTREREIATAGEQATQARQMIVSLGVKAEVARTYIEWLEKTDEIALLQSSLHLASEKQILTSELARKGMIRNDLILLQQNRVRQKQGRMSAAMTDRTLLQRALSVLCTGRPDSDLRPLHEQSRWPIPIELPYSITTDLLKNRPDIVAADAKLHAATAAIGIAKASFYPTLTLSGVFSVDAMSLSSFGWAAHNFALGPALRVPVFTGGRLSAELALKKVNQKEAAISYQQVVNNAWHEVDDTLDRLHQVDADLKWITENNIAREKIERMAKEQAVRGWISRKDLLSIREDSIETEIIKTQQRSLLLLEYVAFRRSIGL</sequence>
<dbReference type="Gene3D" id="1.20.1600.10">
    <property type="entry name" value="Outer membrane efflux proteins (OEP)"/>
    <property type="match status" value="1"/>
</dbReference>
<dbReference type="InterPro" id="IPR003423">
    <property type="entry name" value="OMP_efflux"/>
</dbReference>
<dbReference type="SUPFAM" id="SSF56954">
    <property type="entry name" value="Outer membrane efflux proteins (OEP)"/>
    <property type="match status" value="1"/>
</dbReference>
<keyword evidence="2" id="KW-0812">Transmembrane</keyword>
<dbReference type="NCBIfam" id="TIGR01845">
    <property type="entry name" value="outer_NodT"/>
    <property type="match status" value="1"/>
</dbReference>
<feature type="chain" id="PRO_5021513725" evidence="2">
    <location>
        <begin position="22"/>
        <end position="473"/>
    </location>
</feature>
<comment type="similarity">
    <text evidence="1 2">Belongs to the outer membrane factor (OMF) (TC 1.B.17) family.</text>
</comment>
<gene>
    <name evidence="3" type="ORF">AOR01nite_20390</name>
</gene>
<keyword evidence="2" id="KW-0564">Palmitate</keyword>
<keyword evidence="2" id="KW-0472">Membrane</keyword>
<dbReference type="STRING" id="104099.AD949_04025"/>
<evidence type="ECO:0000256" key="1">
    <source>
        <dbReference type="ARBA" id="ARBA00007613"/>
    </source>
</evidence>
<dbReference type="RefSeq" id="WP_048834519.1">
    <property type="nucleotide sequence ID" value="NZ_BJMU01000013.1"/>
</dbReference>
<dbReference type="EMBL" id="BJMU01000013">
    <property type="protein sequence ID" value="GEB83562.1"/>
    <property type="molecule type" value="Genomic_DNA"/>
</dbReference>
<dbReference type="GO" id="GO:0005886">
    <property type="term" value="C:plasma membrane"/>
    <property type="evidence" value="ECO:0007669"/>
    <property type="project" value="UniProtKB-SubCell"/>
</dbReference>
<comment type="subcellular location">
    <subcellularLocation>
        <location evidence="2">Cell membrane</location>
        <topology evidence="2">Lipid-anchor</topology>
    </subcellularLocation>
</comment>
<protein>
    <submittedName>
        <fullName evidence="3">Outer membrane efflux protein</fullName>
    </submittedName>
</protein>
<dbReference type="PANTHER" id="PTHR30203:SF30">
    <property type="entry name" value="OUTER MEMBRANE PROTEIN-RELATED"/>
    <property type="match status" value="1"/>
</dbReference>
<dbReference type="InterPro" id="IPR010131">
    <property type="entry name" value="MdtP/NodT-like"/>
</dbReference>
<dbReference type="PANTHER" id="PTHR30203">
    <property type="entry name" value="OUTER MEMBRANE CATION EFFLUX PROTEIN"/>
    <property type="match status" value="1"/>
</dbReference>